<dbReference type="AlphaFoldDB" id="A0A8H5BAN0"/>
<keyword evidence="2" id="KW-0472">Membrane</keyword>
<evidence type="ECO:0000256" key="1">
    <source>
        <dbReference type="SAM" id="MobiDB-lite"/>
    </source>
</evidence>
<comment type="caution">
    <text evidence="4">The sequence shown here is derived from an EMBL/GenBank/DDBJ whole genome shotgun (WGS) entry which is preliminary data.</text>
</comment>
<gene>
    <name evidence="4" type="ORF">D9619_008534</name>
</gene>
<feature type="transmembrane region" description="Helical" evidence="2">
    <location>
        <begin position="125"/>
        <end position="149"/>
    </location>
</feature>
<keyword evidence="2" id="KW-0812">Transmembrane</keyword>
<organism evidence="4 5">
    <name type="scientific">Psilocybe cf. subviscida</name>
    <dbReference type="NCBI Taxonomy" id="2480587"/>
    <lineage>
        <taxon>Eukaryota</taxon>
        <taxon>Fungi</taxon>
        <taxon>Dikarya</taxon>
        <taxon>Basidiomycota</taxon>
        <taxon>Agaricomycotina</taxon>
        <taxon>Agaricomycetes</taxon>
        <taxon>Agaricomycetidae</taxon>
        <taxon>Agaricales</taxon>
        <taxon>Agaricineae</taxon>
        <taxon>Strophariaceae</taxon>
        <taxon>Psilocybe</taxon>
    </lineage>
</organism>
<feature type="transmembrane region" description="Helical" evidence="2">
    <location>
        <begin position="161"/>
        <end position="183"/>
    </location>
</feature>
<dbReference type="PANTHER" id="PTHR40465">
    <property type="entry name" value="CHROMOSOME 1, WHOLE GENOME SHOTGUN SEQUENCE"/>
    <property type="match status" value="1"/>
</dbReference>
<reference evidence="4 5" key="1">
    <citation type="journal article" date="2020" name="ISME J.">
        <title>Uncovering the hidden diversity of litter-decomposition mechanisms in mushroom-forming fungi.</title>
        <authorList>
            <person name="Floudas D."/>
            <person name="Bentzer J."/>
            <person name="Ahren D."/>
            <person name="Johansson T."/>
            <person name="Persson P."/>
            <person name="Tunlid A."/>
        </authorList>
    </citation>
    <scope>NUCLEOTIDE SEQUENCE [LARGE SCALE GENOMIC DNA]</scope>
    <source>
        <strain evidence="4 5">CBS 101986</strain>
    </source>
</reference>
<feature type="compositionally biased region" description="Low complexity" evidence="1">
    <location>
        <begin position="287"/>
        <end position="300"/>
    </location>
</feature>
<feature type="transmembrane region" description="Helical" evidence="2">
    <location>
        <begin position="51"/>
        <end position="68"/>
    </location>
</feature>
<name>A0A8H5BAN0_9AGAR</name>
<evidence type="ECO:0000259" key="3">
    <source>
        <dbReference type="Pfam" id="PF20152"/>
    </source>
</evidence>
<dbReference type="Pfam" id="PF20152">
    <property type="entry name" value="DUF6534"/>
    <property type="match status" value="1"/>
</dbReference>
<dbReference type="Proteomes" id="UP000567179">
    <property type="component" value="Unassembled WGS sequence"/>
</dbReference>
<dbReference type="PANTHER" id="PTHR40465:SF1">
    <property type="entry name" value="DUF6534 DOMAIN-CONTAINING PROTEIN"/>
    <property type="match status" value="1"/>
</dbReference>
<dbReference type="EMBL" id="JAACJJ010000029">
    <property type="protein sequence ID" value="KAF5319761.1"/>
    <property type="molecule type" value="Genomic_DNA"/>
</dbReference>
<feature type="domain" description="DUF6534" evidence="3">
    <location>
        <begin position="173"/>
        <end position="258"/>
    </location>
</feature>
<keyword evidence="2" id="KW-1133">Transmembrane helix</keyword>
<keyword evidence="5" id="KW-1185">Reference proteome</keyword>
<feature type="transmembrane region" description="Helical" evidence="2">
    <location>
        <begin position="232"/>
        <end position="251"/>
    </location>
</feature>
<feature type="transmembrane region" description="Helical" evidence="2">
    <location>
        <begin position="14"/>
        <end position="39"/>
    </location>
</feature>
<feature type="transmembrane region" description="Helical" evidence="2">
    <location>
        <begin position="88"/>
        <end position="113"/>
    </location>
</feature>
<sequence>MSSLDLNLDLNNTFGALLLGTIISSILYGAMCLQAWTYFQRYSDGPLIKSAVTALMYFNTFLTPKYALLIQNNRILESLHSAFSIHAIYYYVILNYLNPTALLKATWSIIVYLNRHVSKRNVPLAVSIAVLELANVGTAVSVVILAFQLELFSDFGGLRKILIPADISLALTVTIDILIAGSLSIRLRLSKTGISDTDRIIDKLVVHAINNGIVTSIASVFCLIFATTEKTSLVYLMFYQCIGHLYSNSMISTLNSQKSRTRIASTSIELSGLHISEPKPLNIVPPSVSSKSATTGSTKSESPEMDIEIDN</sequence>
<feature type="region of interest" description="Disordered" evidence="1">
    <location>
        <begin position="284"/>
        <end position="311"/>
    </location>
</feature>
<dbReference type="OrthoDB" id="2535105at2759"/>
<dbReference type="InterPro" id="IPR045339">
    <property type="entry name" value="DUF6534"/>
</dbReference>
<accession>A0A8H5BAN0</accession>
<feature type="transmembrane region" description="Helical" evidence="2">
    <location>
        <begin position="204"/>
        <end position="226"/>
    </location>
</feature>
<proteinExistence type="predicted"/>
<protein>
    <recommendedName>
        <fullName evidence="3">DUF6534 domain-containing protein</fullName>
    </recommendedName>
</protein>
<evidence type="ECO:0000313" key="4">
    <source>
        <dbReference type="EMBL" id="KAF5319761.1"/>
    </source>
</evidence>
<evidence type="ECO:0000256" key="2">
    <source>
        <dbReference type="SAM" id="Phobius"/>
    </source>
</evidence>
<evidence type="ECO:0000313" key="5">
    <source>
        <dbReference type="Proteomes" id="UP000567179"/>
    </source>
</evidence>